<name>A0A0S3R1A7_PHAAN</name>
<proteinExistence type="predicted"/>
<protein>
    <submittedName>
        <fullName evidence="1">Uncharacterized protein</fullName>
    </submittedName>
</protein>
<accession>A0A0S3R1A7</accession>
<evidence type="ECO:0000313" key="1">
    <source>
        <dbReference type="EMBL" id="BAT74361.1"/>
    </source>
</evidence>
<gene>
    <name evidence="1" type="primary">Vigan.01G201200</name>
    <name evidence="1" type="ORF">VIGAN_01201200</name>
</gene>
<evidence type="ECO:0000313" key="2">
    <source>
        <dbReference type="Proteomes" id="UP000291084"/>
    </source>
</evidence>
<dbReference type="AlphaFoldDB" id="A0A0S3R1A7"/>
<sequence length="74" mass="8379">MKIKTKRWNVNGDMEGIWKLEENETVQTFRHQFMEDPIIHGQRLTGNIKGQLGSEIGEAERGLLSRISPATAGQ</sequence>
<keyword evidence="2" id="KW-1185">Reference proteome</keyword>
<dbReference type="EMBL" id="AP015034">
    <property type="protein sequence ID" value="BAT74361.1"/>
    <property type="molecule type" value="Genomic_DNA"/>
</dbReference>
<organism evidence="1 2">
    <name type="scientific">Vigna angularis var. angularis</name>
    <dbReference type="NCBI Taxonomy" id="157739"/>
    <lineage>
        <taxon>Eukaryota</taxon>
        <taxon>Viridiplantae</taxon>
        <taxon>Streptophyta</taxon>
        <taxon>Embryophyta</taxon>
        <taxon>Tracheophyta</taxon>
        <taxon>Spermatophyta</taxon>
        <taxon>Magnoliopsida</taxon>
        <taxon>eudicotyledons</taxon>
        <taxon>Gunneridae</taxon>
        <taxon>Pentapetalae</taxon>
        <taxon>rosids</taxon>
        <taxon>fabids</taxon>
        <taxon>Fabales</taxon>
        <taxon>Fabaceae</taxon>
        <taxon>Papilionoideae</taxon>
        <taxon>50 kb inversion clade</taxon>
        <taxon>NPAAA clade</taxon>
        <taxon>indigoferoid/millettioid clade</taxon>
        <taxon>Phaseoleae</taxon>
        <taxon>Vigna</taxon>
    </lineage>
</organism>
<reference evidence="1 2" key="1">
    <citation type="journal article" date="2015" name="Sci. Rep.">
        <title>The power of single molecule real-time sequencing technology in the de novo assembly of a eukaryotic genome.</title>
        <authorList>
            <person name="Sakai H."/>
            <person name="Naito K."/>
            <person name="Ogiso-Tanaka E."/>
            <person name="Takahashi Y."/>
            <person name="Iseki K."/>
            <person name="Muto C."/>
            <person name="Satou K."/>
            <person name="Teruya K."/>
            <person name="Shiroma A."/>
            <person name="Shimoji M."/>
            <person name="Hirano T."/>
            <person name="Itoh T."/>
            <person name="Kaga A."/>
            <person name="Tomooka N."/>
        </authorList>
    </citation>
    <scope>NUCLEOTIDE SEQUENCE [LARGE SCALE GENOMIC DNA]</scope>
    <source>
        <strain evidence="2">cv. Shumari</strain>
    </source>
</reference>
<dbReference type="Proteomes" id="UP000291084">
    <property type="component" value="Chromosome 1"/>
</dbReference>